<protein>
    <recommendedName>
        <fullName evidence="1">Glycosyltransferase 2-like domain-containing protein</fullName>
    </recommendedName>
</protein>
<name>A0A7I7MHE1_9MYCO</name>
<keyword evidence="3" id="KW-1185">Reference proteome</keyword>
<dbReference type="InterPro" id="IPR050834">
    <property type="entry name" value="Glycosyltransf_2"/>
</dbReference>
<reference evidence="2 3" key="1">
    <citation type="journal article" date="2019" name="Emerg. Microbes Infect.">
        <title>Comprehensive subspecies identification of 175 nontuberculous mycobacteria species based on 7547 genomic profiles.</title>
        <authorList>
            <person name="Matsumoto Y."/>
            <person name="Kinjo T."/>
            <person name="Motooka D."/>
            <person name="Nabeya D."/>
            <person name="Jung N."/>
            <person name="Uechi K."/>
            <person name="Horii T."/>
            <person name="Iida T."/>
            <person name="Fujita J."/>
            <person name="Nakamura S."/>
        </authorList>
    </citation>
    <scope>NUCLEOTIDE SEQUENCE [LARGE SCALE GENOMIC DNA]</scope>
    <source>
        <strain evidence="2 3">JCM 13323</strain>
    </source>
</reference>
<evidence type="ECO:0000313" key="3">
    <source>
        <dbReference type="Proteomes" id="UP000466514"/>
    </source>
</evidence>
<dbReference type="AlphaFoldDB" id="A0A7I7MHE1"/>
<dbReference type="SUPFAM" id="SSF53448">
    <property type="entry name" value="Nucleotide-diphospho-sugar transferases"/>
    <property type="match status" value="1"/>
</dbReference>
<dbReference type="PANTHER" id="PTHR43685:SF13">
    <property type="entry name" value="O ANTIGEN BIOSYNTHESIS RHAMNOSYLTRANSFERASE RFBN"/>
    <property type="match status" value="1"/>
</dbReference>
<dbReference type="KEGG" id="mpsc:MPSYJ_49970"/>
<dbReference type="GO" id="GO:0044010">
    <property type="term" value="P:single-species biofilm formation"/>
    <property type="evidence" value="ECO:0007669"/>
    <property type="project" value="TreeGrafter"/>
</dbReference>
<evidence type="ECO:0000259" key="1">
    <source>
        <dbReference type="Pfam" id="PF00535"/>
    </source>
</evidence>
<dbReference type="InterPro" id="IPR001173">
    <property type="entry name" value="Glyco_trans_2-like"/>
</dbReference>
<dbReference type="PANTHER" id="PTHR43685">
    <property type="entry name" value="GLYCOSYLTRANSFERASE"/>
    <property type="match status" value="1"/>
</dbReference>
<accession>A0A7I7MHE1</accession>
<evidence type="ECO:0000313" key="2">
    <source>
        <dbReference type="EMBL" id="BBX71536.1"/>
    </source>
</evidence>
<gene>
    <name evidence="2" type="ORF">MPSYJ_49970</name>
</gene>
<dbReference type="Proteomes" id="UP000466514">
    <property type="component" value="Chromosome"/>
</dbReference>
<dbReference type="Gene3D" id="3.90.550.10">
    <property type="entry name" value="Spore Coat Polysaccharide Biosynthesis Protein SpsA, Chain A"/>
    <property type="match status" value="1"/>
</dbReference>
<organism evidence="2 3">
    <name type="scientific">Mycolicibacterium psychrotolerans</name>
    <dbReference type="NCBI Taxonomy" id="216929"/>
    <lineage>
        <taxon>Bacteria</taxon>
        <taxon>Bacillati</taxon>
        <taxon>Actinomycetota</taxon>
        <taxon>Actinomycetes</taxon>
        <taxon>Mycobacteriales</taxon>
        <taxon>Mycobacteriaceae</taxon>
        <taxon>Mycolicibacterium</taxon>
    </lineage>
</organism>
<dbReference type="EMBL" id="AP022574">
    <property type="protein sequence ID" value="BBX71536.1"/>
    <property type="molecule type" value="Genomic_DNA"/>
</dbReference>
<sequence>MSDKANIPKVSAVIRAFNEGQHIGRLLKGLELQTVKPHEVVLVDSGSTDDTVAIAEAAGCVIVRIAKNEFSFGRALNRGCEAASGDILLFASAHVYPVYDTYVEHLTNAFRRPGVAIAYGRQVGDERTKFSESRVMLKWFPTDNIWDQSHPFSNNANAAVLKTLWETSPYDESLTGLEDLDFAQKALSRGHKIAYVADAPVVHVHEESWGVTRNRYRREAIAYARIVDDSKMSLSRALGLAVSNIAGDYLDAAKAKRLRGNLLGIPAFRSAQFIGAWEGFRQPANVSARLLERFYYPAEAQKVPAPIAPGRKIVYSEDISFGV</sequence>
<proteinExistence type="predicted"/>
<feature type="domain" description="Glycosyltransferase 2-like" evidence="1">
    <location>
        <begin position="11"/>
        <end position="154"/>
    </location>
</feature>
<dbReference type="InterPro" id="IPR029044">
    <property type="entry name" value="Nucleotide-diphossugar_trans"/>
</dbReference>
<dbReference type="RefSeq" id="WP_163726145.1">
    <property type="nucleotide sequence ID" value="NZ_AP022574.1"/>
</dbReference>
<dbReference type="Pfam" id="PF00535">
    <property type="entry name" value="Glycos_transf_2"/>
    <property type="match status" value="1"/>
</dbReference>